<reference evidence="2 3" key="1">
    <citation type="submission" date="2022-06" db="EMBL/GenBank/DDBJ databases">
        <title>Paraconexibacter antarcticus.</title>
        <authorList>
            <person name="Kim C.S."/>
        </authorList>
    </citation>
    <scope>NUCLEOTIDE SEQUENCE [LARGE SCALE GENOMIC DNA]</scope>
    <source>
        <strain evidence="2 3">02-257</strain>
    </source>
</reference>
<dbReference type="RefSeq" id="WP_254569349.1">
    <property type="nucleotide sequence ID" value="NZ_CP098502.1"/>
</dbReference>
<feature type="domain" description="Methyltransferase FkbM" evidence="1">
    <location>
        <begin position="85"/>
        <end position="249"/>
    </location>
</feature>
<dbReference type="Pfam" id="PF05050">
    <property type="entry name" value="Methyltransf_21"/>
    <property type="match status" value="1"/>
</dbReference>
<keyword evidence="2" id="KW-0489">Methyltransferase</keyword>
<dbReference type="SUPFAM" id="SSF53335">
    <property type="entry name" value="S-adenosyl-L-methionine-dependent methyltransferases"/>
    <property type="match status" value="1"/>
</dbReference>
<name>A0ABY5DP90_9ACTN</name>
<keyword evidence="2" id="KW-0808">Transferase</keyword>
<dbReference type="EMBL" id="CP098502">
    <property type="protein sequence ID" value="UTI62612.1"/>
    <property type="molecule type" value="Genomic_DNA"/>
</dbReference>
<sequence length="313" mass="33420">MKLLPARLNDKPHYVFHPVRALRRARYGGPSDDGRHAVASLAWGLDLEVHATEAIGYTILTTGVFDPCVSETLHRLIDPGDVVVDVGANVGYLTSLAAARAGSAGEVHAFEPHPGVYALLQANVARWGSAGVAGVTTHQVALSDHEGTAELNAGARFHENMGLASLSAAPGAAGADDELVPVTVQRLDDVIGDRSVGLLKIDVEGHEPEVLRGAVGLLQSGRVRDLVFEDHDPYPDASTRLVEEAGYQLFALSNDLFGVTVEGPTERGEMSAWPGPSYLATRDPERALARMRPRGWQIEGIGPALPWGARRDR</sequence>
<dbReference type="InterPro" id="IPR052514">
    <property type="entry name" value="SAM-dependent_MTase"/>
</dbReference>
<protein>
    <submittedName>
        <fullName evidence="2">FkbM family methyltransferase</fullName>
    </submittedName>
</protein>
<dbReference type="GO" id="GO:0032259">
    <property type="term" value="P:methylation"/>
    <property type="evidence" value="ECO:0007669"/>
    <property type="project" value="UniProtKB-KW"/>
</dbReference>
<organism evidence="2 3">
    <name type="scientific">Paraconexibacter antarcticus</name>
    <dbReference type="NCBI Taxonomy" id="2949664"/>
    <lineage>
        <taxon>Bacteria</taxon>
        <taxon>Bacillati</taxon>
        <taxon>Actinomycetota</taxon>
        <taxon>Thermoleophilia</taxon>
        <taxon>Solirubrobacterales</taxon>
        <taxon>Paraconexibacteraceae</taxon>
        <taxon>Paraconexibacter</taxon>
    </lineage>
</organism>
<gene>
    <name evidence="2" type="ORF">NBH00_14725</name>
</gene>
<dbReference type="InterPro" id="IPR006342">
    <property type="entry name" value="FkbM_mtfrase"/>
</dbReference>
<dbReference type="PANTHER" id="PTHR34203">
    <property type="entry name" value="METHYLTRANSFERASE, FKBM FAMILY PROTEIN"/>
    <property type="match status" value="1"/>
</dbReference>
<dbReference type="NCBIfam" id="TIGR01444">
    <property type="entry name" value="fkbM_fam"/>
    <property type="match status" value="1"/>
</dbReference>
<dbReference type="Gene3D" id="3.40.50.150">
    <property type="entry name" value="Vaccinia Virus protein VP39"/>
    <property type="match status" value="1"/>
</dbReference>
<dbReference type="Proteomes" id="UP001056035">
    <property type="component" value="Chromosome"/>
</dbReference>
<dbReference type="GO" id="GO:0008168">
    <property type="term" value="F:methyltransferase activity"/>
    <property type="evidence" value="ECO:0007669"/>
    <property type="project" value="UniProtKB-KW"/>
</dbReference>
<keyword evidence="3" id="KW-1185">Reference proteome</keyword>
<evidence type="ECO:0000259" key="1">
    <source>
        <dbReference type="Pfam" id="PF05050"/>
    </source>
</evidence>
<accession>A0ABY5DP90</accession>
<evidence type="ECO:0000313" key="2">
    <source>
        <dbReference type="EMBL" id="UTI62612.1"/>
    </source>
</evidence>
<proteinExistence type="predicted"/>
<evidence type="ECO:0000313" key="3">
    <source>
        <dbReference type="Proteomes" id="UP001056035"/>
    </source>
</evidence>
<dbReference type="InterPro" id="IPR029063">
    <property type="entry name" value="SAM-dependent_MTases_sf"/>
</dbReference>
<dbReference type="PANTHER" id="PTHR34203:SF13">
    <property type="entry name" value="EXPRESSED PROTEIN"/>
    <property type="match status" value="1"/>
</dbReference>